<protein>
    <recommendedName>
        <fullName evidence="6">Peptidoglycan recognition protein family domain-containing protein</fullName>
    </recommendedName>
</protein>
<sequence length="679" mass="73332">MANEGKYLNLKPHVTSWSIYNVNGPYVTSSRIGTLAPAQFGGLSYQILEDKGGYVYIIQTESFGRVAIWAGDSDSSITGNPTYGAGSYTGSSSDGTYLNLSPAVDSWSVYNVNGPYVTTSRIGALAPAQYGGLSYAILGNPTTDVYIIQTESFGRVAIWAGDSDSSITENPTYGTGSYTGGSSDGTYLNLSPAVDSWSIYNVNGPYVTTSRIGALAPSQFGGLSYRILESKGNSVYVIQTESFGKVAIWAGDSDSTFTSYPTYGNTSTAPSPGGILSGINFDDAPVSIQTRATWRANPVQPAGMDGNLSTIKYIVIHHTAGAQPQVGTDYEVMRGIQNYHQSLGWGDIGYHFCIGQQGTVMEGRSLPQVGAHVGKPHNFDSIGVSLFGDFSYVKPGDTQLKKLVPLLKYLCERYNISPDNILGHRDMDSNYGATACPGNYFYNATNQLQEIRNAVQEQLRLKDSLSLSEKKQQLLEKMRTYFQGIPFFQDVPFNLTMWEQEGSFPISGNITMKVKLSFGTESNSPIANLINVNITEPQIKLEGPYFDLVREQKVDDIEFYNAKEAMEQLAEKLKGHGNVALSMGVSGDKILFNYVVNFNSMTLSDGSILASSCRITLEIDNNTFMTPDSYPVKVPNEEVALNIRAMDPQLAVGLATATAFLLIVAVMGTGGAGAAALSV</sequence>
<dbReference type="InterPro" id="IPR006619">
    <property type="entry name" value="PGRP_domain_met/bac"/>
</dbReference>
<evidence type="ECO:0008006" key="6">
    <source>
        <dbReference type="Google" id="ProtNLM"/>
    </source>
</evidence>
<accession>A0A644WK55</accession>
<gene>
    <name evidence="5" type="ORF">SDC9_50541</name>
</gene>
<dbReference type="InterPro" id="IPR002502">
    <property type="entry name" value="Amidase_domain"/>
</dbReference>
<dbReference type="Gene3D" id="3.40.80.10">
    <property type="entry name" value="Peptidoglycan recognition protein-like"/>
    <property type="match status" value="1"/>
</dbReference>
<dbReference type="Pfam" id="PF01510">
    <property type="entry name" value="Amidase_2"/>
    <property type="match status" value="1"/>
</dbReference>
<dbReference type="SUPFAM" id="SSF55846">
    <property type="entry name" value="N-acetylmuramoyl-L-alanine amidase-like"/>
    <property type="match status" value="1"/>
</dbReference>
<dbReference type="SMART" id="SM00701">
    <property type="entry name" value="PGRP"/>
    <property type="match status" value="1"/>
</dbReference>
<keyword evidence="2" id="KW-0812">Transmembrane</keyword>
<dbReference type="GO" id="GO:0009253">
    <property type="term" value="P:peptidoglycan catabolic process"/>
    <property type="evidence" value="ECO:0007669"/>
    <property type="project" value="InterPro"/>
</dbReference>
<dbReference type="AlphaFoldDB" id="A0A644WK55"/>
<evidence type="ECO:0000256" key="2">
    <source>
        <dbReference type="SAM" id="Phobius"/>
    </source>
</evidence>
<reference evidence="5" key="1">
    <citation type="submission" date="2019-08" db="EMBL/GenBank/DDBJ databases">
        <authorList>
            <person name="Kucharzyk K."/>
            <person name="Murdoch R.W."/>
            <person name="Higgins S."/>
            <person name="Loffler F."/>
        </authorList>
    </citation>
    <scope>NUCLEOTIDE SEQUENCE</scope>
</reference>
<evidence type="ECO:0000259" key="3">
    <source>
        <dbReference type="SMART" id="SM00644"/>
    </source>
</evidence>
<dbReference type="CDD" id="cd06583">
    <property type="entry name" value="PGRP"/>
    <property type="match status" value="1"/>
</dbReference>
<evidence type="ECO:0000256" key="1">
    <source>
        <dbReference type="ARBA" id="ARBA00007553"/>
    </source>
</evidence>
<dbReference type="InterPro" id="IPR015510">
    <property type="entry name" value="PGRP"/>
</dbReference>
<dbReference type="SMART" id="SM00644">
    <property type="entry name" value="Ami_2"/>
    <property type="match status" value="1"/>
</dbReference>
<name>A0A644WK55_9ZZZZ</name>
<dbReference type="EMBL" id="VSSQ01001024">
    <property type="protein sequence ID" value="MPM04265.1"/>
    <property type="molecule type" value="Genomic_DNA"/>
</dbReference>
<feature type="domain" description="N-acetylmuramoyl-L-alanine amidase" evidence="3">
    <location>
        <begin position="299"/>
        <end position="438"/>
    </location>
</feature>
<dbReference type="GO" id="GO:0008745">
    <property type="term" value="F:N-acetylmuramoyl-L-alanine amidase activity"/>
    <property type="evidence" value="ECO:0007669"/>
    <property type="project" value="InterPro"/>
</dbReference>
<comment type="caution">
    <text evidence="5">The sequence shown here is derived from an EMBL/GenBank/DDBJ whole genome shotgun (WGS) entry which is preliminary data.</text>
</comment>
<evidence type="ECO:0000313" key="5">
    <source>
        <dbReference type="EMBL" id="MPM04265.1"/>
    </source>
</evidence>
<dbReference type="GO" id="GO:0008270">
    <property type="term" value="F:zinc ion binding"/>
    <property type="evidence" value="ECO:0007669"/>
    <property type="project" value="InterPro"/>
</dbReference>
<feature type="domain" description="Peptidoglycan recognition protein family" evidence="4">
    <location>
        <begin position="286"/>
        <end position="428"/>
    </location>
</feature>
<feature type="transmembrane region" description="Helical" evidence="2">
    <location>
        <begin position="650"/>
        <end position="677"/>
    </location>
</feature>
<keyword evidence="2" id="KW-0472">Membrane</keyword>
<proteinExistence type="inferred from homology"/>
<keyword evidence="2" id="KW-1133">Transmembrane helix</keyword>
<dbReference type="PANTHER" id="PTHR11022:SF41">
    <property type="entry name" value="PEPTIDOGLYCAN-RECOGNITION PROTEIN LC-RELATED"/>
    <property type="match status" value="1"/>
</dbReference>
<dbReference type="PANTHER" id="PTHR11022">
    <property type="entry name" value="PEPTIDOGLYCAN RECOGNITION PROTEIN"/>
    <property type="match status" value="1"/>
</dbReference>
<comment type="similarity">
    <text evidence="1">Belongs to the N-acetylmuramoyl-L-alanine amidase 2 family.</text>
</comment>
<dbReference type="InterPro" id="IPR036505">
    <property type="entry name" value="Amidase/PGRP_sf"/>
</dbReference>
<evidence type="ECO:0000259" key="4">
    <source>
        <dbReference type="SMART" id="SM00701"/>
    </source>
</evidence>
<organism evidence="5">
    <name type="scientific">bioreactor metagenome</name>
    <dbReference type="NCBI Taxonomy" id="1076179"/>
    <lineage>
        <taxon>unclassified sequences</taxon>
        <taxon>metagenomes</taxon>
        <taxon>ecological metagenomes</taxon>
    </lineage>
</organism>